<feature type="region of interest" description="Disordered" evidence="9">
    <location>
        <begin position="33"/>
        <end position="53"/>
    </location>
</feature>
<dbReference type="GO" id="GO:0031080">
    <property type="term" value="C:nuclear pore outer ring"/>
    <property type="evidence" value="ECO:0007669"/>
    <property type="project" value="TreeGrafter"/>
</dbReference>
<keyword evidence="11" id="KW-1185">Reference proteome</keyword>
<evidence type="ECO:0000256" key="4">
    <source>
        <dbReference type="ARBA" id="ARBA00022927"/>
    </source>
</evidence>
<name>A0A423T5W1_PENVA</name>
<dbReference type="GO" id="GO:0006406">
    <property type="term" value="P:mRNA export from nucleus"/>
    <property type="evidence" value="ECO:0007669"/>
    <property type="project" value="TreeGrafter"/>
</dbReference>
<keyword evidence="7 8" id="KW-0539">Nucleus</keyword>
<accession>A0A423T5W1</accession>
<dbReference type="AlphaFoldDB" id="A0A423T5W1"/>
<dbReference type="GO" id="GO:0031965">
    <property type="term" value="C:nuclear membrane"/>
    <property type="evidence" value="ECO:0007669"/>
    <property type="project" value="UniProtKB-SubCell"/>
</dbReference>
<comment type="caution">
    <text evidence="10">The sequence shown here is derived from an EMBL/GenBank/DDBJ whole genome shotgun (WGS) entry which is preliminary data.</text>
</comment>
<keyword evidence="4" id="KW-0653">Protein transport</keyword>
<evidence type="ECO:0000256" key="9">
    <source>
        <dbReference type="SAM" id="MobiDB-lite"/>
    </source>
</evidence>
<evidence type="ECO:0000256" key="3">
    <source>
        <dbReference type="ARBA" id="ARBA00022816"/>
    </source>
</evidence>
<dbReference type="EMBL" id="QCYY01002234">
    <property type="protein sequence ID" value="ROT71884.1"/>
    <property type="molecule type" value="Genomic_DNA"/>
</dbReference>
<feature type="compositionally biased region" description="Basic and acidic residues" evidence="9">
    <location>
        <begin position="35"/>
        <end position="53"/>
    </location>
</feature>
<evidence type="ECO:0000256" key="8">
    <source>
        <dbReference type="RuleBase" id="RU365072"/>
    </source>
</evidence>
<keyword evidence="6 8" id="KW-0906">Nuclear pore complex</keyword>
<keyword evidence="2 8" id="KW-0813">Transport</keyword>
<reference evidence="10 11" key="1">
    <citation type="submission" date="2018-04" db="EMBL/GenBank/DDBJ databases">
        <authorList>
            <person name="Zhang X."/>
            <person name="Yuan J."/>
            <person name="Li F."/>
            <person name="Xiang J."/>
        </authorList>
    </citation>
    <scope>NUCLEOTIDE SEQUENCE [LARGE SCALE GENOMIC DNA]</scope>
    <source>
        <tissue evidence="10">Muscle</tissue>
    </source>
</reference>
<evidence type="ECO:0000313" key="10">
    <source>
        <dbReference type="EMBL" id="ROT71884.1"/>
    </source>
</evidence>
<evidence type="ECO:0000256" key="1">
    <source>
        <dbReference type="ARBA" id="ARBA00009510"/>
    </source>
</evidence>
<keyword evidence="3" id="KW-0509">mRNA transport</keyword>
<gene>
    <name evidence="10" type="ORF">C7M84_009768</name>
</gene>
<evidence type="ECO:0000313" key="11">
    <source>
        <dbReference type="Proteomes" id="UP000283509"/>
    </source>
</evidence>
<dbReference type="GO" id="GO:0000973">
    <property type="term" value="P:post-transcriptional tethering of RNA polymerase II gene DNA at nuclear periphery"/>
    <property type="evidence" value="ECO:0007669"/>
    <property type="project" value="TreeGrafter"/>
</dbReference>
<keyword evidence="8" id="KW-0472">Membrane</keyword>
<dbReference type="Pfam" id="PF04121">
    <property type="entry name" value="Nup84_Nup100"/>
    <property type="match status" value="1"/>
</dbReference>
<comment type="similarity">
    <text evidence="1 8">Belongs to the nucleoporin Nup84/Nup107 family.</text>
</comment>
<dbReference type="InterPro" id="IPR007252">
    <property type="entry name" value="Nup84/Nup107"/>
</dbReference>
<evidence type="ECO:0000256" key="5">
    <source>
        <dbReference type="ARBA" id="ARBA00023010"/>
    </source>
</evidence>
<organism evidence="10 11">
    <name type="scientific">Penaeus vannamei</name>
    <name type="common">Whiteleg shrimp</name>
    <name type="synonym">Litopenaeus vannamei</name>
    <dbReference type="NCBI Taxonomy" id="6689"/>
    <lineage>
        <taxon>Eukaryota</taxon>
        <taxon>Metazoa</taxon>
        <taxon>Ecdysozoa</taxon>
        <taxon>Arthropoda</taxon>
        <taxon>Crustacea</taxon>
        <taxon>Multicrustacea</taxon>
        <taxon>Malacostraca</taxon>
        <taxon>Eumalacostraca</taxon>
        <taxon>Eucarida</taxon>
        <taxon>Decapoda</taxon>
        <taxon>Dendrobranchiata</taxon>
        <taxon>Penaeoidea</taxon>
        <taxon>Penaeidae</taxon>
        <taxon>Penaeus</taxon>
    </lineage>
</organism>
<dbReference type="PANTHER" id="PTHR13003">
    <property type="entry name" value="NUP107-RELATED"/>
    <property type="match status" value="1"/>
</dbReference>
<proteinExistence type="inferred from homology"/>
<evidence type="ECO:0000256" key="6">
    <source>
        <dbReference type="ARBA" id="ARBA00023132"/>
    </source>
</evidence>
<comment type="function">
    <text evidence="8">Functions as a component of the nuclear pore complex (NPC).</text>
</comment>
<keyword evidence="5 8" id="KW-0811">Translocation</keyword>
<comment type="subunit">
    <text evidence="8">Part of the nuclear pore complex (NPC).</text>
</comment>
<comment type="subcellular location">
    <subcellularLocation>
        <location evidence="8">Nucleus</location>
        <location evidence="8">Nuclear pore complex</location>
    </subcellularLocation>
    <subcellularLocation>
        <location evidence="8">Nucleus membrane</location>
    </subcellularLocation>
</comment>
<dbReference type="Proteomes" id="UP000283509">
    <property type="component" value="Unassembled WGS sequence"/>
</dbReference>
<reference evidence="10 11" key="2">
    <citation type="submission" date="2019-01" db="EMBL/GenBank/DDBJ databases">
        <title>The decoding of complex shrimp genome reveals the adaptation for benthos swimmer, frequently molting mechanism and breeding impact on genome.</title>
        <authorList>
            <person name="Sun Y."/>
            <person name="Gao Y."/>
            <person name="Yu Y."/>
        </authorList>
    </citation>
    <scope>NUCLEOTIDE SEQUENCE [LARGE SCALE GENOMIC DNA]</scope>
    <source>
        <tissue evidence="10">Muscle</tissue>
    </source>
</reference>
<dbReference type="GO" id="GO:0006606">
    <property type="term" value="P:protein import into nucleus"/>
    <property type="evidence" value="ECO:0007669"/>
    <property type="project" value="TreeGrafter"/>
</dbReference>
<dbReference type="Gene3D" id="1.20.190.50">
    <property type="match status" value="1"/>
</dbReference>
<dbReference type="OrthoDB" id="3098at2759"/>
<dbReference type="PANTHER" id="PTHR13003:SF2">
    <property type="entry name" value="NUCLEAR PORE COMPLEX PROTEIN NUP107"/>
    <property type="match status" value="1"/>
</dbReference>
<protein>
    <recommendedName>
        <fullName evidence="8">Nuclear pore complex protein</fullName>
    </recommendedName>
</protein>
<evidence type="ECO:0000256" key="2">
    <source>
        <dbReference type="ARBA" id="ARBA00022448"/>
    </source>
</evidence>
<dbReference type="GO" id="GO:0017056">
    <property type="term" value="F:structural constituent of nuclear pore"/>
    <property type="evidence" value="ECO:0007669"/>
    <property type="project" value="UniProtKB-UniRule"/>
</dbReference>
<dbReference type="STRING" id="6689.A0A423T5W1"/>
<sequence>MLNQGTACDRLYNVLLFPEGGWLVDSGLEDQDVDTSAKDTSSSRELRLDNQEPDRAQQMSVLRSIYIPQVTSLLQNILHSTENYKDSVRLADIIASEQHQLYKAFGSCELQRFLIKLQETSRELLDRNCDALGYPLQ</sequence>
<evidence type="ECO:0000256" key="7">
    <source>
        <dbReference type="ARBA" id="ARBA00023242"/>
    </source>
</evidence>